<gene>
    <name evidence="2" type="ORF">LCGC14_2913100</name>
</gene>
<proteinExistence type="predicted"/>
<dbReference type="InterPro" id="IPR011047">
    <property type="entry name" value="Quinoprotein_ADH-like_sf"/>
</dbReference>
<reference evidence="2" key="1">
    <citation type="journal article" date="2015" name="Nature">
        <title>Complex archaea that bridge the gap between prokaryotes and eukaryotes.</title>
        <authorList>
            <person name="Spang A."/>
            <person name="Saw J.H."/>
            <person name="Jorgensen S.L."/>
            <person name="Zaremba-Niedzwiedzka K."/>
            <person name="Martijn J."/>
            <person name="Lind A.E."/>
            <person name="van Eijk R."/>
            <person name="Schleper C."/>
            <person name="Guy L."/>
            <person name="Ettema T.J."/>
        </authorList>
    </citation>
    <scope>NUCLEOTIDE SEQUENCE</scope>
</reference>
<dbReference type="PANTHER" id="PTHR34512:SF30">
    <property type="entry name" value="OUTER MEMBRANE PROTEIN ASSEMBLY FACTOR BAMB"/>
    <property type="match status" value="1"/>
</dbReference>
<dbReference type="SUPFAM" id="SSF50998">
    <property type="entry name" value="Quinoprotein alcohol dehydrogenase-like"/>
    <property type="match status" value="1"/>
</dbReference>
<keyword evidence="1" id="KW-0812">Transmembrane</keyword>
<dbReference type="PANTHER" id="PTHR34512">
    <property type="entry name" value="CELL SURFACE PROTEIN"/>
    <property type="match status" value="1"/>
</dbReference>
<evidence type="ECO:0008006" key="3">
    <source>
        <dbReference type="Google" id="ProtNLM"/>
    </source>
</evidence>
<accession>A0A0F8ZYP8</accession>
<dbReference type="InterPro" id="IPR015943">
    <property type="entry name" value="WD40/YVTN_repeat-like_dom_sf"/>
</dbReference>
<name>A0A0F8ZYP8_9ZZZZ</name>
<dbReference type="AlphaFoldDB" id="A0A0F8ZYP8"/>
<dbReference type="Gene3D" id="2.130.10.10">
    <property type="entry name" value="YVTN repeat-like/Quinoprotein amine dehydrogenase"/>
    <property type="match status" value="1"/>
</dbReference>
<feature type="transmembrane region" description="Helical" evidence="1">
    <location>
        <begin position="6"/>
        <end position="28"/>
    </location>
</feature>
<sequence length="128" mass="14283">MKLKPILTDPIVLLILVIFGIIPPINIYGETMKSDWPRFRGPNGDGISTETDWDPEAISGRPKVVWKTNIGTGFSNIGIKGKYIFTMGFDNNEDTVFCLDVDTGKEIWRYSYSGKSGGRGYGTQTTRQ</sequence>
<dbReference type="EMBL" id="LAZR01057697">
    <property type="protein sequence ID" value="KKK71519.1"/>
    <property type="molecule type" value="Genomic_DNA"/>
</dbReference>
<keyword evidence="1" id="KW-0472">Membrane</keyword>
<evidence type="ECO:0000256" key="1">
    <source>
        <dbReference type="SAM" id="Phobius"/>
    </source>
</evidence>
<protein>
    <recommendedName>
        <fullName evidence="3">PQQ-binding-like beta-propeller repeat protein</fullName>
    </recommendedName>
</protein>
<organism evidence="2">
    <name type="scientific">marine sediment metagenome</name>
    <dbReference type="NCBI Taxonomy" id="412755"/>
    <lineage>
        <taxon>unclassified sequences</taxon>
        <taxon>metagenomes</taxon>
        <taxon>ecological metagenomes</taxon>
    </lineage>
</organism>
<comment type="caution">
    <text evidence="2">The sequence shown here is derived from an EMBL/GenBank/DDBJ whole genome shotgun (WGS) entry which is preliminary data.</text>
</comment>
<evidence type="ECO:0000313" key="2">
    <source>
        <dbReference type="EMBL" id="KKK71519.1"/>
    </source>
</evidence>
<keyword evidence="1" id="KW-1133">Transmembrane helix</keyword>